<reference evidence="1 2" key="1">
    <citation type="journal article" date="2011" name="J. Bacteriol.">
        <title>Complete genome sequence of Burkholderia rhizoxinica, an endosymbiont of Rhizopus microsporus.</title>
        <authorList>
            <person name="Lackner G."/>
            <person name="Moebius N."/>
            <person name="Partida-Martinez L."/>
            <person name="Hertweck C."/>
        </authorList>
    </citation>
    <scope>NUCLEOTIDE SEQUENCE [LARGE SCALE GENOMIC DNA]</scope>
    <source>
        <strain evidence="2">DSM 19002 / CIP 109453 / HKI 454</strain>
    </source>
</reference>
<dbReference type="HOGENOM" id="CLU_2218145_0_0_4"/>
<sequence length="106" mass="11617">MPFIHTYSPVPFAQLSLAACREAGTDCADADAAMTAVAAMNASFESLFIFLLSKLRLPQLYCEPVDEDKSDIARSITLWQCGKPMYTLRTGSGFCATFCHIGTIQR</sequence>
<dbReference type="AlphaFoldDB" id="E5ANP2"/>
<name>E5ANP2_MYCRK</name>
<dbReference type="Proteomes" id="UP000007437">
    <property type="component" value="Chromosome"/>
</dbReference>
<organism evidence="1 2">
    <name type="scientific">Mycetohabitans rhizoxinica (strain DSM 19002 / CIP 109453 / HKI 454)</name>
    <name type="common">Paraburkholderia rhizoxinica</name>
    <dbReference type="NCBI Taxonomy" id="882378"/>
    <lineage>
        <taxon>Bacteria</taxon>
        <taxon>Pseudomonadati</taxon>
        <taxon>Pseudomonadota</taxon>
        <taxon>Betaproteobacteria</taxon>
        <taxon>Burkholderiales</taxon>
        <taxon>Burkholderiaceae</taxon>
        <taxon>Mycetohabitans</taxon>
    </lineage>
</organism>
<dbReference type="KEGG" id="brh:RBRH_00054"/>
<protein>
    <submittedName>
        <fullName evidence="1">Uncharacterized protein</fullName>
    </submittedName>
</protein>
<accession>E5ANP2</accession>
<evidence type="ECO:0000313" key="2">
    <source>
        <dbReference type="Proteomes" id="UP000007437"/>
    </source>
</evidence>
<dbReference type="EMBL" id="FR687359">
    <property type="protein sequence ID" value="CBW74224.1"/>
    <property type="molecule type" value="Genomic_DNA"/>
</dbReference>
<evidence type="ECO:0000313" key="1">
    <source>
        <dbReference type="EMBL" id="CBW74224.1"/>
    </source>
</evidence>
<gene>
    <name evidence="1" type="ordered locus">RBRH_00054</name>
</gene>
<proteinExistence type="predicted"/>